<gene>
    <name evidence="6" type="ORF">LLY24_08225</name>
</gene>
<evidence type="ECO:0000313" key="6">
    <source>
        <dbReference type="EMBL" id="MCS2609302.1"/>
    </source>
</evidence>
<name>A0ABT2ECJ6_9GAMM</name>
<dbReference type="InterPro" id="IPR036390">
    <property type="entry name" value="WH_DNA-bd_sf"/>
</dbReference>
<evidence type="ECO:0000256" key="4">
    <source>
        <dbReference type="ARBA" id="ARBA00023163"/>
    </source>
</evidence>
<keyword evidence="4" id="KW-0804">Transcription</keyword>
<sequence length="294" mass="31848">MKTRSDDLELLLAVVDSGGFSAAAVRLDVPVARISRAIQRLEQRLDVPLLNRTTRSVALTDEGSRFVADVREGLERLNAAEESLALTRGEPAGRLRVDAASPFALHQLVPLVGEFRQRYPGIELELSASDDIINLLEQRTDVAIRIGALTDSTLHARALGRSRLYLVASPGYLARAGMPASVAALEQHQLIGFLAPSSLNRWPVEGLDEEVIPTLSASSGEVIRQLCLAGEGIACLSNFMVGNDIANGDLHLVLPEAMRHGGPRELVQAVYYRNTAMSARIQAFLDVIAPMLKL</sequence>
<dbReference type="EMBL" id="JAJISC010000003">
    <property type="protein sequence ID" value="MCS2609302.1"/>
    <property type="molecule type" value="Genomic_DNA"/>
</dbReference>
<reference evidence="6" key="1">
    <citation type="submission" date="2021-11" db="EMBL/GenBank/DDBJ databases">
        <title>Halomonas sp., isolated from a coastal aquaculture zone in Dongshan Bay.</title>
        <authorList>
            <person name="Lin W."/>
        </authorList>
    </citation>
    <scope>NUCLEOTIDE SEQUENCE</scope>
    <source>
        <strain evidence="6">Yzlin-01</strain>
    </source>
</reference>
<dbReference type="Proteomes" id="UP001165542">
    <property type="component" value="Unassembled WGS sequence"/>
</dbReference>
<keyword evidence="7" id="KW-1185">Reference proteome</keyword>
<dbReference type="PANTHER" id="PTHR30537:SF20">
    <property type="entry name" value="TRANSCRIPTIONAL REGULATORY PROTEIN"/>
    <property type="match status" value="1"/>
</dbReference>
<comment type="caution">
    <text evidence="6">The sequence shown here is derived from an EMBL/GenBank/DDBJ whole genome shotgun (WGS) entry which is preliminary data.</text>
</comment>
<dbReference type="SUPFAM" id="SSF53850">
    <property type="entry name" value="Periplasmic binding protein-like II"/>
    <property type="match status" value="1"/>
</dbReference>
<evidence type="ECO:0000256" key="1">
    <source>
        <dbReference type="ARBA" id="ARBA00009437"/>
    </source>
</evidence>
<protein>
    <submittedName>
        <fullName evidence="6">LysR family transcriptional regulator</fullName>
    </submittedName>
</protein>
<dbReference type="InterPro" id="IPR058163">
    <property type="entry name" value="LysR-type_TF_proteobact-type"/>
</dbReference>
<dbReference type="InterPro" id="IPR036388">
    <property type="entry name" value="WH-like_DNA-bd_sf"/>
</dbReference>
<dbReference type="InterPro" id="IPR000847">
    <property type="entry name" value="LysR_HTH_N"/>
</dbReference>
<dbReference type="PANTHER" id="PTHR30537">
    <property type="entry name" value="HTH-TYPE TRANSCRIPTIONAL REGULATOR"/>
    <property type="match status" value="1"/>
</dbReference>
<dbReference type="InterPro" id="IPR005119">
    <property type="entry name" value="LysR_subst-bd"/>
</dbReference>
<dbReference type="RefSeq" id="WP_259035807.1">
    <property type="nucleotide sequence ID" value="NZ_JAJISC010000003.1"/>
</dbReference>
<keyword evidence="2" id="KW-0805">Transcription regulation</keyword>
<proteinExistence type="inferred from homology"/>
<evidence type="ECO:0000259" key="5">
    <source>
        <dbReference type="PROSITE" id="PS50931"/>
    </source>
</evidence>
<dbReference type="Pfam" id="PF00126">
    <property type="entry name" value="HTH_1"/>
    <property type="match status" value="1"/>
</dbReference>
<dbReference type="Gene3D" id="1.10.10.10">
    <property type="entry name" value="Winged helix-like DNA-binding domain superfamily/Winged helix DNA-binding domain"/>
    <property type="match status" value="1"/>
</dbReference>
<dbReference type="Gene3D" id="3.40.190.10">
    <property type="entry name" value="Periplasmic binding protein-like II"/>
    <property type="match status" value="2"/>
</dbReference>
<organism evidence="6 7">
    <name type="scientific">Halomonas dongshanensis</name>
    <dbReference type="NCBI Taxonomy" id="2890835"/>
    <lineage>
        <taxon>Bacteria</taxon>
        <taxon>Pseudomonadati</taxon>
        <taxon>Pseudomonadota</taxon>
        <taxon>Gammaproteobacteria</taxon>
        <taxon>Oceanospirillales</taxon>
        <taxon>Halomonadaceae</taxon>
        <taxon>Halomonas</taxon>
    </lineage>
</organism>
<evidence type="ECO:0000256" key="2">
    <source>
        <dbReference type="ARBA" id="ARBA00023015"/>
    </source>
</evidence>
<evidence type="ECO:0000256" key="3">
    <source>
        <dbReference type="ARBA" id="ARBA00023125"/>
    </source>
</evidence>
<dbReference type="PROSITE" id="PS50931">
    <property type="entry name" value="HTH_LYSR"/>
    <property type="match status" value="1"/>
</dbReference>
<accession>A0ABT2ECJ6</accession>
<dbReference type="Pfam" id="PF03466">
    <property type="entry name" value="LysR_substrate"/>
    <property type="match status" value="1"/>
</dbReference>
<evidence type="ECO:0000313" key="7">
    <source>
        <dbReference type="Proteomes" id="UP001165542"/>
    </source>
</evidence>
<comment type="similarity">
    <text evidence="1">Belongs to the LysR transcriptional regulatory family.</text>
</comment>
<keyword evidence="3" id="KW-0238">DNA-binding</keyword>
<feature type="domain" description="HTH lysR-type" evidence="5">
    <location>
        <begin position="1"/>
        <end position="60"/>
    </location>
</feature>
<dbReference type="SUPFAM" id="SSF46785">
    <property type="entry name" value="Winged helix' DNA-binding domain"/>
    <property type="match status" value="1"/>
</dbReference>